<dbReference type="AlphaFoldDB" id="A0A0F9TZ40"/>
<evidence type="ECO:0008006" key="2">
    <source>
        <dbReference type="Google" id="ProtNLM"/>
    </source>
</evidence>
<reference evidence="1" key="1">
    <citation type="journal article" date="2015" name="Nature">
        <title>Complex archaea that bridge the gap between prokaryotes and eukaryotes.</title>
        <authorList>
            <person name="Spang A."/>
            <person name="Saw J.H."/>
            <person name="Jorgensen S.L."/>
            <person name="Zaremba-Niedzwiedzka K."/>
            <person name="Martijn J."/>
            <person name="Lind A.E."/>
            <person name="van Eijk R."/>
            <person name="Schleper C."/>
            <person name="Guy L."/>
            <person name="Ettema T.J."/>
        </authorList>
    </citation>
    <scope>NUCLEOTIDE SEQUENCE</scope>
</reference>
<comment type="caution">
    <text evidence="1">The sequence shown here is derived from an EMBL/GenBank/DDBJ whole genome shotgun (WGS) entry which is preliminary data.</text>
</comment>
<name>A0A0F9TZ40_9ZZZZ</name>
<organism evidence="1">
    <name type="scientific">marine sediment metagenome</name>
    <dbReference type="NCBI Taxonomy" id="412755"/>
    <lineage>
        <taxon>unclassified sequences</taxon>
        <taxon>metagenomes</taxon>
        <taxon>ecological metagenomes</taxon>
    </lineage>
</organism>
<dbReference type="EMBL" id="LAZR01000931">
    <property type="protein sequence ID" value="KKN54396.1"/>
    <property type="molecule type" value="Genomic_DNA"/>
</dbReference>
<gene>
    <name evidence="1" type="ORF">LCGC14_0592940</name>
</gene>
<sequence>MPEPKSISADALIKLLQPQPSALTQEQALALVASPALDRSKRGGLISAEDLIDVLEAGQPGFLERTIKGFAEFGKSLIDATIDFAQRSKENAEALSLATLSTARVAPAREASQFGVPQFGVGVERTEEEVEKEKASLLEDASNPDVFQAKAFESAVDSASQVLGFGLGGLARRVGGQVATTVGARLVQDKAAGFFTKRAVAAAALRGAGLGLSPVFVGKEDTSLAARAEQAATFAAFGAVLEPIAGVVGDKLVRRQKKKLLAEIDKGLQKLNAGQLLRNTLPRAVERMTVSFDALGALAEDIYTKAGAKMAVVAAERAGLGLKPINVGLRSIQFNKALKETSQEVLEQFKSVAIEEIQLVNGVVSKLMRKNKKTLKREFQQGFNLETLRSMNQEANRLLFAISTGKFKGDTINHLTSLVRNIDEFAKQSIVAVQNLNSPSPLQTALKSLTNPRTIKRVIKGEEQMEDAFKATTITVRNSLFSWFSVGWDSLGNAQQIAGNAATRGVADLTDVLLGNAARGNRLGAVVNTIRNRKAAKRFILKNFKASTAAGEEIGEFAALSRGEKVAEAVLFGPLELKGFADRQTRRLFARVNIMDEAYKAASQAGVKGLERRLFVDNFIRGGLQEELPGLVQARIIRNANRGAFVVPRGVGFTRFVDSPWTQILISPFARFGRAWLEFTAEYVPIIGAPFSFKRALSDGKLPFEAMTDAVTKQLAGAGFLDFLDRIYDELIPTPFGLKYVDRDTGRERNLPSPMTDGVAILASIRGDGEKFAGALQGSGLTFLGGGLAGGLLTGLSDPGSVPLERIWNDMDRLVGSLFVGKATLRMFNNIFTDFQEEPFTESGFPLPGATTLPFLTGRPRIRAGGGDEPSFLPIKGTDIQVPRSLGSLLTEKELNDTELFSDFVRRKTGTKLQLTRFPNVKLRTQRGLEVDAGNLDDTVKRFFVRRRNAYFSDQVVGRDKDPFVRALVPRALEQWVNTRLSYATSMAKVDTEHQFATTLTAVGAIRE</sequence>
<evidence type="ECO:0000313" key="1">
    <source>
        <dbReference type="EMBL" id="KKN54396.1"/>
    </source>
</evidence>
<protein>
    <recommendedName>
        <fullName evidence="2">Large polyvalent protein associated domain-containing protein</fullName>
    </recommendedName>
</protein>
<proteinExistence type="predicted"/>
<accession>A0A0F9TZ40</accession>